<feature type="compositionally biased region" description="Acidic residues" evidence="1">
    <location>
        <begin position="178"/>
        <end position="189"/>
    </location>
</feature>
<proteinExistence type="predicted"/>
<organism evidence="2">
    <name type="scientific">viral metagenome</name>
    <dbReference type="NCBI Taxonomy" id="1070528"/>
    <lineage>
        <taxon>unclassified sequences</taxon>
        <taxon>metagenomes</taxon>
        <taxon>organismal metagenomes</taxon>
    </lineage>
</organism>
<evidence type="ECO:0000256" key="1">
    <source>
        <dbReference type="SAM" id="MobiDB-lite"/>
    </source>
</evidence>
<evidence type="ECO:0000313" key="4">
    <source>
        <dbReference type="EMBL" id="QJA74626.1"/>
    </source>
</evidence>
<dbReference type="EMBL" id="MT144047">
    <property type="protein sequence ID" value="QJA47537.1"/>
    <property type="molecule type" value="Genomic_DNA"/>
</dbReference>
<gene>
    <name evidence="4" type="ORF">MM415A01957_0006</name>
    <name evidence="3" type="ORF">MM415B00465_0001</name>
    <name evidence="2" type="ORF">TM448A00694_0015</name>
    <name evidence="5" type="ORF">TM448B00545_0001</name>
</gene>
<name>A0A6H1ZJN9_9ZZZZ</name>
<dbReference type="EMBL" id="MT144632">
    <property type="protein sequence ID" value="QJH95880.1"/>
    <property type="molecule type" value="Genomic_DNA"/>
</dbReference>
<dbReference type="EMBL" id="MT142110">
    <property type="protein sequence ID" value="QJA74626.1"/>
    <property type="molecule type" value="Genomic_DNA"/>
</dbReference>
<feature type="region of interest" description="Disordered" evidence="1">
    <location>
        <begin position="170"/>
        <end position="189"/>
    </location>
</feature>
<evidence type="ECO:0000313" key="5">
    <source>
        <dbReference type="EMBL" id="QJH95880.1"/>
    </source>
</evidence>
<evidence type="ECO:0000313" key="3">
    <source>
        <dbReference type="EMBL" id="QJA64767.1"/>
    </source>
</evidence>
<dbReference type="AlphaFoldDB" id="A0A6H1ZJN9"/>
<accession>A0A6H1ZJN9</accession>
<evidence type="ECO:0000313" key="2">
    <source>
        <dbReference type="EMBL" id="QJA47537.1"/>
    </source>
</evidence>
<reference evidence="2" key="1">
    <citation type="submission" date="2020-03" db="EMBL/GenBank/DDBJ databases">
        <title>The deep terrestrial virosphere.</title>
        <authorList>
            <person name="Holmfeldt K."/>
            <person name="Nilsson E."/>
            <person name="Simone D."/>
            <person name="Lopez-Fernandez M."/>
            <person name="Wu X."/>
            <person name="de Brujin I."/>
            <person name="Lundin D."/>
            <person name="Andersson A."/>
            <person name="Bertilsson S."/>
            <person name="Dopson M."/>
        </authorList>
    </citation>
    <scope>NUCLEOTIDE SEQUENCE</scope>
    <source>
        <strain evidence="4">MM415A01957</strain>
        <strain evidence="3">MM415B00465</strain>
        <strain evidence="2">TM448A00694</strain>
        <strain evidence="5">TM448B00545</strain>
    </source>
</reference>
<sequence>MVEEGDIWVSTDQWDQPYSPIEDSGSFQWRKDRLLAVQLVAEGHLKVVELAERCGVRPATVQAWKAHPVFKRAVDAILNDAWDDARKILRRNAIKAAEKLVWCIDHGNEKDNGLQFKAAKDLLNRVGIFEAGRMEVSGPGGGPIQQQSALASLTIEQLERLASGVALKSLSSGSRVIEEDDKDEEEDGD</sequence>
<dbReference type="EMBL" id="MT141526">
    <property type="protein sequence ID" value="QJA64767.1"/>
    <property type="molecule type" value="Genomic_DNA"/>
</dbReference>
<protein>
    <submittedName>
        <fullName evidence="2">Putative DNA binding, helix-turn-helix domain containing protein</fullName>
    </submittedName>
</protein>